<dbReference type="GO" id="GO:0004134">
    <property type="term" value="F:4-alpha-glucanotransferase activity"/>
    <property type="evidence" value="ECO:0007669"/>
    <property type="project" value="UniProtKB-EC"/>
</dbReference>
<dbReference type="InterPro" id="IPR003385">
    <property type="entry name" value="Glyco_hydro_77"/>
</dbReference>
<dbReference type="InterPro" id="IPR013783">
    <property type="entry name" value="Ig-like_fold"/>
</dbReference>
<dbReference type="GO" id="GO:0005975">
    <property type="term" value="P:carbohydrate metabolic process"/>
    <property type="evidence" value="ECO:0007669"/>
    <property type="project" value="InterPro"/>
</dbReference>
<dbReference type="EMBL" id="JABBCP010000002">
    <property type="protein sequence ID" value="NMF55499.1"/>
    <property type="molecule type" value="Genomic_DNA"/>
</dbReference>
<organism evidence="11 12">
    <name type="scientific">Collinsella acetigenes</name>
    <dbReference type="NCBI Taxonomy" id="2713419"/>
    <lineage>
        <taxon>Bacteria</taxon>
        <taxon>Bacillati</taxon>
        <taxon>Actinomycetota</taxon>
        <taxon>Coriobacteriia</taxon>
        <taxon>Coriobacteriales</taxon>
        <taxon>Coriobacteriaceae</taxon>
        <taxon>Collinsella</taxon>
    </lineage>
</organism>
<evidence type="ECO:0000259" key="10">
    <source>
        <dbReference type="SMART" id="SM00642"/>
    </source>
</evidence>
<dbReference type="InterPro" id="IPR017853">
    <property type="entry name" value="GH"/>
</dbReference>
<comment type="similarity">
    <text evidence="2">Belongs to the disproportionating enzyme family.</text>
</comment>
<dbReference type="EC" id="2.4.1.25" evidence="3"/>
<dbReference type="SUPFAM" id="SSF51445">
    <property type="entry name" value="(Trans)glycosidases"/>
    <property type="match status" value="2"/>
</dbReference>
<dbReference type="Pfam" id="PF00128">
    <property type="entry name" value="Alpha-amylase"/>
    <property type="match status" value="1"/>
</dbReference>
<proteinExistence type="inferred from homology"/>
<name>A0A7X9UBL0_9ACTN</name>
<evidence type="ECO:0000313" key="11">
    <source>
        <dbReference type="EMBL" id="NMF55499.1"/>
    </source>
</evidence>
<gene>
    <name evidence="11" type="ORF">HF320_04040</name>
</gene>
<accession>A0A7X9UBL0</accession>
<evidence type="ECO:0000256" key="7">
    <source>
        <dbReference type="ARBA" id="ARBA00023277"/>
    </source>
</evidence>
<dbReference type="PANTHER" id="PTHR32438">
    <property type="entry name" value="4-ALPHA-GLUCANOTRANSFERASE DPE1, CHLOROPLASTIC/AMYLOPLASTIC"/>
    <property type="match status" value="1"/>
</dbReference>
<dbReference type="PANTHER" id="PTHR32438:SF5">
    <property type="entry name" value="4-ALPHA-GLUCANOTRANSFERASE DPE1, CHLOROPLASTIC_AMYLOPLASTIC"/>
    <property type="match status" value="1"/>
</dbReference>
<dbReference type="InterPro" id="IPR006047">
    <property type="entry name" value="GH13_cat_dom"/>
</dbReference>
<dbReference type="Gene3D" id="3.90.400.10">
    <property type="entry name" value="Oligo-1,6-glucosidase, Domain 2"/>
    <property type="match status" value="1"/>
</dbReference>
<evidence type="ECO:0000256" key="1">
    <source>
        <dbReference type="ARBA" id="ARBA00000439"/>
    </source>
</evidence>
<evidence type="ECO:0000256" key="6">
    <source>
        <dbReference type="ARBA" id="ARBA00022679"/>
    </source>
</evidence>
<dbReference type="CDD" id="cd11338">
    <property type="entry name" value="AmyAc_CMD"/>
    <property type="match status" value="1"/>
</dbReference>
<keyword evidence="12" id="KW-1185">Reference proteome</keyword>
<keyword evidence="5" id="KW-0328">Glycosyltransferase</keyword>
<evidence type="ECO:0000256" key="3">
    <source>
        <dbReference type="ARBA" id="ARBA00012560"/>
    </source>
</evidence>
<comment type="catalytic activity">
    <reaction evidence="1">
        <text>Transfers a segment of a (1-&gt;4)-alpha-D-glucan to a new position in an acceptor, which may be glucose or a (1-&gt;4)-alpha-D-glucan.</text>
        <dbReference type="EC" id="2.4.1.25"/>
    </reaction>
</comment>
<dbReference type="Pfam" id="PF02446">
    <property type="entry name" value="Glyco_hydro_77"/>
    <property type="match status" value="2"/>
</dbReference>
<evidence type="ECO:0000256" key="2">
    <source>
        <dbReference type="ARBA" id="ARBA00005684"/>
    </source>
</evidence>
<evidence type="ECO:0000313" key="12">
    <source>
        <dbReference type="Proteomes" id="UP000546970"/>
    </source>
</evidence>
<reference evidence="11 12" key="1">
    <citation type="submission" date="2020-04" db="EMBL/GenBank/DDBJ databases">
        <title>Collinsella sp. KGMB02528 nov., an anaerobic actinobacterium isolated from human feces.</title>
        <authorList>
            <person name="Han K.-I."/>
            <person name="Eom M.K."/>
            <person name="Kim J.-S."/>
            <person name="Lee K.C."/>
            <person name="Suh M.K."/>
            <person name="Park S.-H."/>
            <person name="Lee J.H."/>
            <person name="Kang S.W."/>
            <person name="Park J.-E."/>
            <person name="Oh B.S."/>
            <person name="Yu S.Y."/>
            <person name="Choi S.-H."/>
            <person name="Lee D.H."/>
            <person name="Yoon H."/>
            <person name="Kim B.-Y."/>
            <person name="Lee J.H."/>
            <person name="Lee J.-S."/>
        </authorList>
    </citation>
    <scope>NUCLEOTIDE SEQUENCE [LARGE SCALE GENOMIC DNA]</scope>
    <source>
        <strain evidence="11 12">KGMB02528</strain>
    </source>
</reference>
<dbReference type="Gene3D" id="3.20.20.80">
    <property type="entry name" value="Glycosidases"/>
    <property type="match status" value="3"/>
</dbReference>
<dbReference type="InterPro" id="IPR045857">
    <property type="entry name" value="O16G_dom_2"/>
</dbReference>
<evidence type="ECO:0000256" key="8">
    <source>
        <dbReference type="ARBA" id="ARBA00031423"/>
    </source>
</evidence>
<dbReference type="Proteomes" id="UP000546970">
    <property type="component" value="Unassembled WGS sequence"/>
</dbReference>
<keyword evidence="7" id="KW-0119">Carbohydrate metabolism</keyword>
<sequence length="1098" mass="123675">MVFRHNSRSPQFRTPFGAVACNTPVRLSCQVKGDKSHEVACILRLWIDGEGETLLDMDRDKEGMFSTTITRDTPAIVWYSFIIRQPGGQELRIGAPQGSQGGEGVVYDYAEVPSFQLTVYQPRRHRPTWYENGIAYQIFPDRFARDTAWRERTAAECAKPRRGSTKHLIEDWSTPPTYSRNPDGSITSWDFYGGSLKGIEEKLPHLSEMGITTIYLNPIFEAVSNHRYDTANYLHIDPMLGTDEDFRDLCQAAHEHGIGIILDGVFNHTGDDSIYFNRYENYPAPGAWQGGTSPWKDAFNFNEDGTYECWWGVTNMPALNENSPAVRELLLGKDGVIRHWLRMGADGWRLDVADELTDGFIAEIKRAATTEKPDALVLGEVWEDASNKISYGNLRRYLLGDELDAAMNYPFRDMVIGFLTGAEGVDAYRAAEMIESQSENYPAEALRCSLNLLSSHDRARIISVLGGMENPDSIPENERATWRLPDDKLGLAKGRFWLAMLMQMTYPGVPCVYYGDEAGLQGATDPGNRSTYPWGHEDLDFQAMIKNAASLRRSMPLLGTASIEARALDADVLMYSRGKTQCECLNMLVNRDSCNTHTVRIPFMGEAATDLISGRTLCADADGMTTVTLYPLGSAAVYFHSRERLQKPLCHGWGVMCHVTSIPCEGKPGTLGAPARRFVDHLQEMGASYWQVLPLNPTDEHHSPYAGPSAFAGNIDLLEEDAATIQEMYHAFIENGGERQDAFCAFTERASTWLDPYCAFAAVKDVHGGASRHTWEEKLARYDVAILDDPVYRERARFHAFAQYRFDCEWRELKRYANERGIRIIGDIPMYVSDDSADTWSEPEMFQLDAAGMPAEIAGTPPDRFSETGQVWGNPTFRWRHMHDDGYVWWTERLRRSLELYDEVRLDHFLGFQSYFSIPAGMTGSAGRWIPGPGLELFERIHEKLGLLPFIAEDLGYLTPAVRALKAQCGFPGMDVLEFSDDDPRFSMPDNPANVVYTSTHDTSTLMGWVKSRWFANANENDPELQHTALDMIERAFKSSSPLIMLTLQDVMLLGDDARMNVPGTTGGNWSWQATEKELDASIERMKEIAVRCERALM</sequence>
<feature type="domain" description="Glycosyl hydrolase family 13 catalytic" evidence="10">
    <location>
        <begin position="137"/>
        <end position="552"/>
    </location>
</feature>
<dbReference type="SMART" id="SM00642">
    <property type="entry name" value="Aamy"/>
    <property type="match status" value="1"/>
</dbReference>
<protein>
    <recommendedName>
        <fullName evidence="4">4-alpha-glucanotransferase</fullName>
        <ecNumber evidence="3">2.4.1.25</ecNumber>
    </recommendedName>
    <alternativeName>
        <fullName evidence="8">Amylomaltase</fullName>
    </alternativeName>
    <alternativeName>
        <fullName evidence="9">Disproportionating enzyme</fullName>
    </alternativeName>
</protein>
<comment type="caution">
    <text evidence="11">The sequence shown here is derived from an EMBL/GenBank/DDBJ whole genome shotgun (WGS) entry which is preliminary data.</text>
</comment>
<evidence type="ECO:0000256" key="9">
    <source>
        <dbReference type="ARBA" id="ARBA00031501"/>
    </source>
</evidence>
<keyword evidence="6 11" id="KW-0808">Transferase</keyword>
<dbReference type="AlphaFoldDB" id="A0A7X9UBL0"/>
<evidence type="ECO:0000256" key="4">
    <source>
        <dbReference type="ARBA" id="ARBA00020295"/>
    </source>
</evidence>
<dbReference type="Gene3D" id="2.60.40.10">
    <property type="entry name" value="Immunoglobulins"/>
    <property type="match status" value="1"/>
</dbReference>
<evidence type="ECO:0000256" key="5">
    <source>
        <dbReference type="ARBA" id="ARBA00022676"/>
    </source>
</evidence>